<keyword evidence="3" id="KW-1185">Reference proteome</keyword>
<feature type="transmembrane region" description="Helical" evidence="1">
    <location>
        <begin position="87"/>
        <end position="111"/>
    </location>
</feature>
<dbReference type="EMBL" id="WIXE01006277">
    <property type="protein sequence ID" value="KAK5981433.1"/>
    <property type="molecule type" value="Genomic_DNA"/>
</dbReference>
<protein>
    <recommendedName>
        <fullName evidence="4">G protein-coupled receptor</fullName>
    </recommendedName>
</protein>
<evidence type="ECO:0000313" key="2">
    <source>
        <dbReference type="EMBL" id="KAK5981433.1"/>
    </source>
</evidence>
<evidence type="ECO:0000313" key="3">
    <source>
        <dbReference type="Proteomes" id="UP001331761"/>
    </source>
</evidence>
<proteinExistence type="predicted"/>
<dbReference type="InterPro" id="IPR019428">
    <property type="entry name" value="7TM_GPCR_serpentine_rcpt_Str"/>
</dbReference>
<gene>
    <name evidence="2" type="ORF">GCK32_021538</name>
</gene>
<feature type="transmembrane region" description="Helical" evidence="1">
    <location>
        <begin position="6"/>
        <end position="30"/>
    </location>
</feature>
<dbReference type="Proteomes" id="UP001331761">
    <property type="component" value="Unassembled WGS sequence"/>
</dbReference>
<sequence length="150" mass="16755">LSLTAVNSILLLEVPIIMTLLATIVIYCAAKINAALKNGSLSYTLRKLHRQILILLLLQTACPLVFLHGPCFVAFICLFLGVTLSTLMMSIVTIPISLFPLFCPIIIVAFLKDYRHHTLFILRIWKRAAEQKVTTLSKVRTTINGVHKVI</sequence>
<reference evidence="2 3" key="1">
    <citation type="submission" date="2019-10" db="EMBL/GenBank/DDBJ databases">
        <title>Assembly and Annotation for the nematode Trichostrongylus colubriformis.</title>
        <authorList>
            <person name="Martin J."/>
        </authorList>
    </citation>
    <scope>NUCLEOTIDE SEQUENCE [LARGE SCALE GENOMIC DNA]</scope>
    <source>
        <strain evidence="2">G859</strain>
        <tissue evidence="2">Whole worm</tissue>
    </source>
</reference>
<evidence type="ECO:0000256" key="1">
    <source>
        <dbReference type="SAM" id="Phobius"/>
    </source>
</evidence>
<comment type="caution">
    <text evidence="2">The sequence shown here is derived from an EMBL/GenBank/DDBJ whole genome shotgun (WGS) entry which is preliminary data.</text>
</comment>
<name>A0AAN8G5Q1_TRICO</name>
<organism evidence="2 3">
    <name type="scientific">Trichostrongylus colubriformis</name>
    <name type="common">Black scour worm</name>
    <dbReference type="NCBI Taxonomy" id="6319"/>
    <lineage>
        <taxon>Eukaryota</taxon>
        <taxon>Metazoa</taxon>
        <taxon>Ecdysozoa</taxon>
        <taxon>Nematoda</taxon>
        <taxon>Chromadorea</taxon>
        <taxon>Rhabditida</taxon>
        <taxon>Rhabditina</taxon>
        <taxon>Rhabditomorpha</taxon>
        <taxon>Strongyloidea</taxon>
        <taxon>Trichostrongylidae</taxon>
        <taxon>Trichostrongylus</taxon>
    </lineage>
</organism>
<feature type="transmembrane region" description="Helical" evidence="1">
    <location>
        <begin position="51"/>
        <end position="81"/>
    </location>
</feature>
<feature type="non-terminal residue" evidence="2">
    <location>
        <position position="150"/>
    </location>
</feature>
<keyword evidence="1" id="KW-0812">Transmembrane</keyword>
<accession>A0AAN8G5Q1</accession>
<dbReference type="SUPFAM" id="SSF81321">
    <property type="entry name" value="Family A G protein-coupled receptor-like"/>
    <property type="match status" value="1"/>
</dbReference>
<keyword evidence="1" id="KW-0472">Membrane</keyword>
<feature type="non-terminal residue" evidence="2">
    <location>
        <position position="1"/>
    </location>
</feature>
<dbReference type="Pfam" id="PF10326">
    <property type="entry name" value="7TM_GPCR_Str"/>
    <property type="match status" value="1"/>
</dbReference>
<dbReference type="PANTHER" id="PTHR22943">
    <property type="entry name" value="7-TRANSMEMBRANE DOMAIN RECEPTOR C.ELEGANS"/>
    <property type="match status" value="1"/>
</dbReference>
<keyword evidence="1" id="KW-1133">Transmembrane helix</keyword>
<dbReference type="AlphaFoldDB" id="A0AAN8G5Q1"/>
<evidence type="ECO:0008006" key="4">
    <source>
        <dbReference type="Google" id="ProtNLM"/>
    </source>
</evidence>
<dbReference type="PANTHER" id="PTHR22943:SF248">
    <property type="entry name" value="SEVEN TM RECEPTOR"/>
    <property type="match status" value="1"/>
</dbReference>